<protein>
    <submittedName>
        <fullName evidence="9">MAPK/MAK/MRK overlapping kinase</fullName>
    </submittedName>
</protein>
<dbReference type="STRING" id="118797.A0A340X938"/>
<dbReference type="InterPro" id="IPR011009">
    <property type="entry name" value="Kinase-like_dom_sf"/>
</dbReference>
<dbReference type="FunFam" id="3.30.200.20:FF:000735">
    <property type="entry name" value="MOK protein kinase"/>
    <property type="match status" value="1"/>
</dbReference>
<proteinExistence type="predicted"/>
<dbReference type="SUPFAM" id="SSF56112">
    <property type="entry name" value="Protein kinase-like (PK-like)"/>
    <property type="match status" value="1"/>
</dbReference>
<keyword evidence="2" id="KW-0597">Phosphoprotein</keyword>
<keyword evidence="9" id="KW-0418">Kinase</keyword>
<dbReference type="InParanoid" id="A0A340X938"/>
<dbReference type="CTD" id="5891"/>
<keyword evidence="9" id="KW-0808">Transferase</keyword>
<keyword evidence="4 5" id="KW-0067">ATP-binding</keyword>
<feature type="compositionally biased region" description="Polar residues" evidence="6">
    <location>
        <begin position="364"/>
        <end position="380"/>
    </location>
</feature>
<dbReference type="FunFam" id="1.10.510.10:FF:000402">
    <property type="entry name" value="MAPK/MAK/MRK overlapping kinase"/>
    <property type="match status" value="1"/>
</dbReference>
<organism evidence="8 9">
    <name type="scientific">Lipotes vexillifer</name>
    <name type="common">Yangtze river dolphin</name>
    <dbReference type="NCBI Taxonomy" id="118797"/>
    <lineage>
        <taxon>Eukaryota</taxon>
        <taxon>Metazoa</taxon>
        <taxon>Chordata</taxon>
        <taxon>Craniata</taxon>
        <taxon>Vertebrata</taxon>
        <taxon>Euteleostomi</taxon>
        <taxon>Mammalia</taxon>
        <taxon>Eutheria</taxon>
        <taxon>Laurasiatheria</taxon>
        <taxon>Artiodactyla</taxon>
        <taxon>Whippomorpha</taxon>
        <taxon>Cetacea</taxon>
        <taxon>Odontoceti</taxon>
        <taxon>Lipotidae</taxon>
        <taxon>Lipotes</taxon>
    </lineage>
</organism>
<dbReference type="PROSITE" id="PS50011">
    <property type="entry name" value="PROTEIN_KINASE_DOM"/>
    <property type="match status" value="1"/>
</dbReference>
<dbReference type="InterPro" id="IPR017441">
    <property type="entry name" value="Protein_kinase_ATP_BS"/>
</dbReference>
<evidence type="ECO:0000313" key="9">
    <source>
        <dbReference type="RefSeq" id="XP_007455719.1"/>
    </source>
</evidence>
<dbReference type="KEGG" id="lve:103072847"/>
<evidence type="ECO:0000256" key="4">
    <source>
        <dbReference type="ARBA" id="ARBA00022840"/>
    </source>
</evidence>
<feature type="region of interest" description="Disordered" evidence="6">
    <location>
        <begin position="333"/>
        <end position="395"/>
    </location>
</feature>
<dbReference type="InterPro" id="IPR008271">
    <property type="entry name" value="Ser/Thr_kinase_AS"/>
</dbReference>
<dbReference type="SMART" id="SM00220">
    <property type="entry name" value="S_TKc"/>
    <property type="match status" value="1"/>
</dbReference>
<dbReference type="Gene3D" id="1.10.510.10">
    <property type="entry name" value="Transferase(Phosphotransferase) domain 1"/>
    <property type="match status" value="1"/>
</dbReference>
<evidence type="ECO:0000256" key="2">
    <source>
        <dbReference type="ARBA" id="ARBA00022553"/>
    </source>
</evidence>
<dbReference type="InterPro" id="IPR000719">
    <property type="entry name" value="Prot_kinase_dom"/>
</dbReference>
<evidence type="ECO:0000259" key="7">
    <source>
        <dbReference type="PROSITE" id="PS50011"/>
    </source>
</evidence>
<reference evidence="9" key="1">
    <citation type="submission" date="2025-08" db="UniProtKB">
        <authorList>
            <consortium name="RefSeq"/>
        </authorList>
    </citation>
    <scope>IDENTIFICATION</scope>
</reference>
<dbReference type="Proteomes" id="UP000265300">
    <property type="component" value="Unplaced"/>
</dbReference>
<dbReference type="PROSITE" id="PS00107">
    <property type="entry name" value="PROTEIN_KINASE_ATP"/>
    <property type="match status" value="1"/>
</dbReference>
<feature type="binding site" evidence="5">
    <location>
        <position position="110"/>
    </location>
    <ligand>
        <name>ATP</name>
        <dbReference type="ChEBI" id="CHEBI:30616"/>
    </ligand>
</feature>
<dbReference type="Gene3D" id="3.30.200.20">
    <property type="entry name" value="Phosphorylase Kinase, domain 1"/>
    <property type="match status" value="1"/>
</dbReference>
<feature type="domain" description="Protein kinase" evidence="7">
    <location>
        <begin position="81"/>
        <end position="332"/>
    </location>
</feature>
<keyword evidence="3 5" id="KW-0547">Nucleotide-binding</keyword>
<dbReference type="RefSeq" id="XP_007455719.1">
    <property type="nucleotide sequence ID" value="XM_007455657.1"/>
</dbReference>
<comment type="cofactor">
    <cofactor evidence="1">
        <name>Mg(2+)</name>
        <dbReference type="ChEBI" id="CHEBI:18420"/>
    </cofactor>
</comment>
<feature type="compositionally biased region" description="Basic and acidic residues" evidence="6">
    <location>
        <begin position="53"/>
        <end position="65"/>
    </location>
</feature>
<evidence type="ECO:0000313" key="8">
    <source>
        <dbReference type="Proteomes" id="UP000265300"/>
    </source>
</evidence>
<accession>A0A340X938</accession>
<dbReference type="InterPro" id="IPR050117">
    <property type="entry name" value="MAPK"/>
</dbReference>
<sequence>MHLTEQIGTTAEVLVRGPASKEWKPGATLSVPFFSFHSRQGVVAGFRIHDEELSGAGEGRDERESGGGTGAGFRSRSEGDYKAIGRIGEGTFSEVVKMQNLRDGNYYACKQMKQHFESDRKSGSLALICELMDMNIYELIRGRRHPLSEKKIMHYMYQLCKSLDHMHRNGIFHRDVKPENILIKQDVLKLGDFGSCRSIYSKQPYTEYISTRWYRAPECLLTDGFYTYKMDLWSAGCVLYEMASLQPLFPGANELDQISRIHDIIGTPTGKTVTKFKQSRAMSFDFTFKKGSGIPLLTASLSPQCLSLLHAMVAYDPDERITAHQALQHPYFQEQRAAEKQAPARPRRKASALCPKRPVAPKLLNNNWQPAQEGSKQKQPLKQEEDHPRRHGPAHVMALPKLKLSGVTKQPSYSSPALQSVFAPGTTRKVPVLRPLKCVGPNQKTDTQKDIQPNLKQYHRPTVERRATGGRWPGSGGTGGRRALLPDRWWVSMHPKPDRLRGRAAGPSPPPRGHWRARLHRPEQGSSLITPPTDALVHF</sequence>
<feature type="region of interest" description="Disordered" evidence="6">
    <location>
        <begin position="496"/>
        <end position="539"/>
    </location>
</feature>
<keyword evidence="8" id="KW-1185">Reference proteome</keyword>
<evidence type="ECO:0000256" key="6">
    <source>
        <dbReference type="SAM" id="MobiDB-lite"/>
    </source>
</evidence>
<name>A0A340X938_LIPVE</name>
<dbReference type="GeneID" id="103072847"/>
<dbReference type="PROSITE" id="PS00108">
    <property type="entry name" value="PROTEIN_KINASE_ST"/>
    <property type="match status" value="1"/>
</dbReference>
<evidence type="ECO:0000256" key="5">
    <source>
        <dbReference type="PROSITE-ProRule" id="PRU10141"/>
    </source>
</evidence>
<dbReference type="Pfam" id="PF00069">
    <property type="entry name" value="Pkinase"/>
    <property type="match status" value="1"/>
</dbReference>
<evidence type="ECO:0000256" key="3">
    <source>
        <dbReference type="ARBA" id="ARBA00022741"/>
    </source>
</evidence>
<dbReference type="OrthoDB" id="2158884at2759"/>
<dbReference type="PANTHER" id="PTHR24055">
    <property type="entry name" value="MITOGEN-ACTIVATED PROTEIN KINASE"/>
    <property type="match status" value="1"/>
</dbReference>
<dbReference type="GO" id="GO:0004672">
    <property type="term" value="F:protein kinase activity"/>
    <property type="evidence" value="ECO:0007669"/>
    <property type="project" value="InterPro"/>
</dbReference>
<dbReference type="CDD" id="cd07831">
    <property type="entry name" value="STKc_MOK"/>
    <property type="match status" value="1"/>
</dbReference>
<gene>
    <name evidence="9" type="primary">MOK</name>
</gene>
<feature type="region of interest" description="Disordered" evidence="6">
    <location>
        <begin position="53"/>
        <end position="77"/>
    </location>
</feature>
<dbReference type="GO" id="GO:0005524">
    <property type="term" value="F:ATP binding"/>
    <property type="evidence" value="ECO:0007669"/>
    <property type="project" value="UniProtKB-UniRule"/>
</dbReference>
<evidence type="ECO:0000256" key="1">
    <source>
        <dbReference type="ARBA" id="ARBA00001946"/>
    </source>
</evidence>
<dbReference type="AlphaFoldDB" id="A0A340X938"/>